<dbReference type="InParanoid" id="A0A672FEA8"/>
<sequence>WPVTILSLVDKLKKWCRGEAIHESHALLTVVPENTEIAVVEETLQTIKCLGRVRVRGRILGDTEKDMLVLCESREAVTTEIVPQEVTASDGSAVWPIITTFANPSTQEDFKSKLDALLQNEGKTLDDVQALFTETQHTRSPEESLIRAVADLIEKTGKPVAGGVAYRRLRIFSGVVPTPAGEEQFDHWLEQAYLMVEESDGSDKDKRRAIMESLKGPALEVIKAIRLSDPEVTPVKCLEALESAFGLAESGDDLYFSFRLLQQQAGEKLSDFLRRIERALTRVVQRGGLPARNMDTARVDQLLKGAVNADLMLLQLRLRERRANPPNFLDLLKEIRTEEEYEASKVKLKQSVKIKEVKSMFAALSTQSQPEVVMGGSPPPKSPTESDERFCYRCGENGHMAGKCNRPENQSKVIQRLLQALKKAKSNNPQK</sequence>
<evidence type="ECO:0000313" key="5">
    <source>
        <dbReference type="Proteomes" id="UP000472267"/>
    </source>
</evidence>
<dbReference type="AlphaFoldDB" id="A0A672FEA8"/>
<dbReference type="Proteomes" id="UP000472267">
    <property type="component" value="Chromosome 9"/>
</dbReference>
<evidence type="ECO:0000256" key="1">
    <source>
        <dbReference type="PROSITE-ProRule" id="PRU00047"/>
    </source>
</evidence>
<dbReference type="InterPro" id="IPR048270">
    <property type="entry name" value="PNMA_C"/>
</dbReference>
<reference evidence="4" key="3">
    <citation type="submission" date="2025-09" db="UniProtKB">
        <authorList>
            <consortium name="Ensembl"/>
        </authorList>
    </citation>
    <scope>IDENTIFICATION</scope>
</reference>
<dbReference type="PROSITE" id="PS50158">
    <property type="entry name" value="ZF_CCHC"/>
    <property type="match status" value="1"/>
</dbReference>
<organism evidence="4 5">
    <name type="scientific">Salarias fasciatus</name>
    <name type="common">Jewelled blenny</name>
    <name type="synonym">Blennius fasciatus</name>
    <dbReference type="NCBI Taxonomy" id="181472"/>
    <lineage>
        <taxon>Eukaryota</taxon>
        <taxon>Metazoa</taxon>
        <taxon>Chordata</taxon>
        <taxon>Craniata</taxon>
        <taxon>Vertebrata</taxon>
        <taxon>Euteleostomi</taxon>
        <taxon>Actinopterygii</taxon>
        <taxon>Neopterygii</taxon>
        <taxon>Teleostei</taxon>
        <taxon>Neoteleostei</taxon>
        <taxon>Acanthomorphata</taxon>
        <taxon>Ovalentaria</taxon>
        <taxon>Blenniimorphae</taxon>
        <taxon>Blenniiformes</taxon>
        <taxon>Blennioidei</taxon>
        <taxon>Blenniidae</taxon>
        <taxon>Salariinae</taxon>
        <taxon>Salarias</taxon>
    </lineage>
</organism>
<dbReference type="Gene3D" id="4.10.60.10">
    <property type="entry name" value="Zinc finger, CCHC-type"/>
    <property type="match status" value="1"/>
</dbReference>
<dbReference type="OMA" id="MDERFCY"/>
<keyword evidence="1" id="KW-0862">Zinc</keyword>
<evidence type="ECO:0000313" key="4">
    <source>
        <dbReference type="Ensembl" id="ENSSFAP00005002690.1"/>
    </source>
</evidence>
<dbReference type="PANTHER" id="PTHR23095:SF51">
    <property type="entry name" value="PARANEOPLASTIC ANTIGEN MA1 HOMOLOG-RELATED"/>
    <property type="match status" value="1"/>
</dbReference>
<feature type="domain" description="CCHC-type" evidence="3">
    <location>
        <begin position="391"/>
        <end position="404"/>
    </location>
</feature>
<evidence type="ECO:0000259" key="3">
    <source>
        <dbReference type="PROSITE" id="PS50158"/>
    </source>
</evidence>
<keyword evidence="5" id="KW-1185">Reference proteome</keyword>
<dbReference type="PANTHER" id="PTHR23095">
    <property type="entry name" value="PARANEOPLASTIC ANTIGEN"/>
    <property type="match status" value="1"/>
</dbReference>
<dbReference type="GO" id="GO:0003676">
    <property type="term" value="F:nucleic acid binding"/>
    <property type="evidence" value="ECO:0007669"/>
    <property type="project" value="InterPro"/>
</dbReference>
<accession>A0A672FEA8</accession>
<dbReference type="GO" id="GO:0008270">
    <property type="term" value="F:zinc ion binding"/>
    <property type="evidence" value="ECO:0007669"/>
    <property type="project" value="UniProtKB-KW"/>
</dbReference>
<dbReference type="InterPro" id="IPR001878">
    <property type="entry name" value="Znf_CCHC"/>
</dbReference>
<feature type="region of interest" description="Disordered" evidence="2">
    <location>
        <begin position="369"/>
        <end position="388"/>
    </location>
</feature>
<reference evidence="4" key="1">
    <citation type="submission" date="2019-06" db="EMBL/GenBank/DDBJ databases">
        <authorList>
            <consortium name="Wellcome Sanger Institute Data Sharing"/>
        </authorList>
    </citation>
    <scope>NUCLEOTIDE SEQUENCE [LARGE SCALE GENOMIC DNA]</scope>
</reference>
<name>A0A672FEA8_SALFA</name>
<keyword evidence="1" id="KW-0479">Metal-binding</keyword>
<reference evidence="4" key="2">
    <citation type="submission" date="2025-08" db="UniProtKB">
        <authorList>
            <consortium name="Ensembl"/>
        </authorList>
    </citation>
    <scope>IDENTIFICATION</scope>
</reference>
<proteinExistence type="predicted"/>
<evidence type="ECO:0000256" key="2">
    <source>
        <dbReference type="SAM" id="MobiDB-lite"/>
    </source>
</evidence>
<dbReference type="InterPro" id="IPR036875">
    <property type="entry name" value="Znf_CCHC_sf"/>
</dbReference>
<dbReference type="InterPro" id="IPR026523">
    <property type="entry name" value="PNMA"/>
</dbReference>
<dbReference type="Pfam" id="PF14893">
    <property type="entry name" value="PNMA"/>
    <property type="match status" value="1"/>
</dbReference>
<dbReference type="InterPro" id="IPR048271">
    <property type="entry name" value="PNMA_N"/>
</dbReference>
<dbReference type="Pfam" id="PF20846">
    <property type="entry name" value="PNMA_N"/>
    <property type="match status" value="1"/>
</dbReference>
<dbReference type="SUPFAM" id="SSF57756">
    <property type="entry name" value="Retrovirus zinc finger-like domains"/>
    <property type="match status" value="1"/>
</dbReference>
<keyword evidence="1" id="KW-0863">Zinc-finger</keyword>
<protein>
    <recommendedName>
        <fullName evidence="3">CCHC-type domain-containing protein</fullName>
    </recommendedName>
</protein>
<dbReference type="Ensembl" id="ENSSFAT00005002910.1">
    <property type="protein sequence ID" value="ENSSFAP00005002690.1"/>
    <property type="gene ID" value="ENSSFAG00005001885.1"/>
</dbReference>